<dbReference type="GO" id="GO:0005829">
    <property type="term" value="C:cytosol"/>
    <property type="evidence" value="ECO:0007669"/>
    <property type="project" value="TreeGrafter"/>
</dbReference>
<evidence type="ECO:0000259" key="4">
    <source>
        <dbReference type="Pfam" id="PF00464"/>
    </source>
</evidence>
<evidence type="ECO:0000256" key="1">
    <source>
        <dbReference type="ARBA" id="ARBA00001933"/>
    </source>
</evidence>
<evidence type="ECO:0000313" key="6">
    <source>
        <dbReference type="Proteomes" id="UP000255192"/>
    </source>
</evidence>
<evidence type="ECO:0000256" key="2">
    <source>
        <dbReference type="ARBA" id="ARBA00022605"/>
    </source>
</evidence>
<comment type="cofactor">
    <cofactor evidence="1">
        <name>pyridoxal 5'-phosphate</name>
        <dbReference type="ChEBI" id="CHEBI:597326"/>
    </cofactor>
</comment>
<dbReference type="GO" id="GO:0004372">
    <property type="term" value="F:glycine hydroxymethyltransferase activity"/>
    <property type="evidence" value="ECO:0007669"/>
    <property type="project" value="UniProtKB-EC"/>
</dbReference>
<dbReference type="InterPro" id="IPR049943">
    <property type="entry name" value="Ser_HO-MeTrfase-like"/>
</dbReference>
<feature type="domain" description="Serine hydroxymethyltransferase-like" evidence="4">
    <location>
        <begin position="5"/>
        <end position="103"/>
    </location>
</feature>
<dbReference type="SUPFAM" id="SSF53383">
    <property type="entry name" value="PLP-dependent transferases"/>
    <property type="match status" value="1"/>
</dbReference>
<dbReference type="EC" id="2.1.2.1" evidence="5"/>
<accession>A0A378ADS2</accession>
<sequence>MSPVKIDYDDMAKQAQEHKPKMIIGGFSAYSGIVDWAKMREIADSIGAYLFVDMAHVAGLIAAGVYPNPVPHAHVVTTTTHKTLAGPRGGLIMRKAVAKSCTKN</sequence>
<dbReference type="PANTHER" id="PTHR11680:SF50">
    <property type="entry name" value="SERINE HYDROXYMETHYLTRANSFERASE"/>
    <property type="match status" value="1"/>
</dbReference>
<dbReference type="AlphaFoldDB" id="A0A378ADS2"/>
<dbReference type="Pfam" id="PF00464">
    <property type="entry name" value="SHMT"/>
    <property type="match status" value="1"/>
</dbReference>
<reference evidence="5 6" key="1">
    <citation type="submission" date="2018-06" db="EMBL/GenBank/DDBJ databases">
        <authorList>
            <consortium name="Pathogen Informatics"/>
            <person name="Doyle S."/>
        </authorList>
    </citation>
    <scope>NUCLEOTIDE SEQUENCE [LARGE SCALE GENOMIC DNA]</scope>
    <source>
        <strain evidence="5 6">NCTC204</strain>
    </source>
</reference>
<dbReference type="GO" id="GO:0019264">
    <property type="term" value="P:glycine biosynthetic process from serine"/>
    <property type="evidence" value="ECO:0007669"/>
    <property type="project" value="TreeGrafter"/>
</dbReference>
<keyword evidence="5" id="KW-0808">Transferase</keyword>
<dbReference type="GO" id="GO:0046653">
    <property type="term" value="P:tetrahydrofolate metabolic process"/>
    <property type="evidence" value="ECO:0007669"/>
    <property type="project" value="TreeGrafter"/>
</dbReference>
<dbReference type="GO" id="GO:0008168">
    <property type="term" value="F:methyltransferase activity"/>
    <property type="evidence" value="ECO:0007669"/>
    <property type="project" value="UniProtKB-KW"/>
</dbReference>
<dbReference type="InterPro" id="IPR019798">
    <property type="entry name" value="Ser_HO-MeTrfase_PLP_BS"/>
</dbReference>
<proteinExistence type="predicted"/>
<keyword evidence="2" id="KW-0028">Amino-acid biosynthesis</keyword>
<dbReference type="GO" id="GO:0030170">
    <property type="term" value="F:pyridoxal phosphate binding"/>
    <property type="evidence" value="ECO:0007669"/>
    <property type="project" value="InterPro"/>
</dbReference>
<evidence type="ECO:0000256" key="3">
    <source>
        <dbReference type="ARBA" id="ARBA00022898"/>
    </source>
</evidence>
<dbReference type="GO" id="GO:0032259">
    <property type="term" value="P:methylation"/>
    <property type="evidence" value="ECO:0007669"/>
    <property type="project" value="UniProtKB-KW"/>
</dbReference>
<name>A0A378ADS2_KLEPN</name>
<organism evidence="5 6">
    <name type="scientific">Klebsiella pneumoniae</name>
    <dbReference type="NCBI Taxonomy" id="573"/>
    <lineage>
        <taxon>Bacteria</taxon>
        <taxon>Pseudomonadati</taxon>
        <taxon>Pseudomonadota</taxon>
        <taxon>Gammaproteobacteria</taxon>
        <taxon>Enterobacterales</taxon>
        <taxon>Enterobacteriaceae</taxon>
        <taxon>Klebsiella/Raoultella group</taxon>
        <taxon>Klebsiella</taxon>
        <taxon>Klebsiella pneumoniae complex</taxon>
    </lineage>
</organism>
<keyword evidence="5" id="KW-0489">Methyltransferase</keyword>
<protein>
    <submittedName>
        <fullName evidence="5">Glycine hydroxymethyltransferase</fullName>
        <ecNumber evidence="5">2.1.2.1</ecNumber>
    </submittedName>
</protein>
<dbReference type="PANTHER" id="PTHR11680">
    <property type="entry name" value="SERINE HYDROXYMETHYLTRANSFERASE"/>
    <property type="match status" value="1"/>
</dbReference>
<gene>
    <name evidence="5" type="primary">glyA_2</name>
    <name evidence="5" type="ORF">NCTC204_03733</name>
</gene>
<dbReference type="InterPro" id="IPR015424">
    <property type="entry name" value="PyrdxlP-dep_Trfase"/>
</dbReference>
<dbReference type="InterPro" id="IPR039429">
    <property type="entry name" value="SHMT-like_dom"/>
</dbReference>
<dbReference type="Proteomes" id="UP000255192">
    <property type="component" value="Unassembled WGS sequence"/>
</dbReference>
<keyword evidence="3" id="KW-0663">Pyridoxal phosphate</keyword>
<evidence type="ECO:0000313" key="5">
    <source>
        <dbReference type="EMBL" id="STV06806.1"/>
    </source>
</evidence>
<dbReference type="EMBL" id="UGMD01000002">
    <property type="protein sequence ID" value="STV06806.1"/>
    <property type="molecule type" value="Genomic_DNA"/>
</dbReference>
<dbReference type="InterPro" id="IPR015421">
    <property type="entry name" value="PyrdxlP-dep_Trfase_major"/>
</dbReference>
<dbReference type="Gene3D" id="3.40.640.10">
    <property type="entry name" value="Type I PLP-dependent aspartate aminotransferase-like (Major domain)"/>
    <property type="match status" value="1"/>
</dbReference>
<dbReference type="PROSITE" id="PS00096">
    <property type="entry name" value="SHMT"/>
    <property type="match status" value="1"/>
</dbReference>